<dbReference type="eggNOG" id="ENOG5032FRW">
    <property type="taxonomic scope" value="Bacteria"/>
</dbReference>
<dbReference type="AlphaFoldDB" id="M1MRE1"/>
<evidence type="ECO:0000313" key="1">
    <source>
        <dbReference type="EMBL" id="AGF54162.1"/>
    </source>
</evidence>
<evidence type="ECO:0000313" key="2">
    <source>
        <dbReference type="Proteomes" id="UP000011728"/>
    </source>
</evidence>
<dbReference type="OrthoDB" id="9813152at2"/>
<gene>
    <name evidence="1" type="ORF">Cspa_c03440</name>
</gene>
<dbReference type="HOGENOM" id="CLU_1275733_0_0_9"/>
<reference evidence="1 2" key="1">
    <citation type="submission" date="2013-02" db="EMBL/GenBank/DDBJ databases">
        <title>Genome sequence of Clostridium saccharoperbutylacetonicum N1-4(HMT).</title>
        <authorList>
            <person name="Poehlein A."/>
            <person name="Daniel R."/>
        </authorList>
    </citation>
    <scope>NUCLEOTIDE SEQUENCE [LARGE SCALE GENOMIC DNA]</scope>
    <source>
        <strain evidence="2">N1-4(HMT)</strain>
    </source>
</reference>
<dbReference type="PATRIC" id="fig|931276.5.peg.324"/>
<dbReference type="EMBL" id="CP004121">
    <property type="protein sequence ID" value="AGF54162.1"/>
    <property type="molecule type" value="Genomic_DNA"/>
</dbReference>
<sequence length="190" mass="22215">MRKILLCFLIIVVIISFSGCGTVLLGEKYKTTNISNYSKYFGQNGQHNNEIFPYKVPSSAKIEEFCYYYYDPFDPNYVSYLVYSCNDEDYKTEIDRLAKLDSSKNYLIYSATGFNYPVCAAYADSYKGYIYALTDKQYNKLIYVEINFCNYFSDIDYEKIIDNKYLPIDFDAKPGNPTQQGFKESKLREK</sequence>
<evidence type="ECO:0008006" key="3">
    <source>
        <dbReference type="Google" id="ProtNLM"/>
    </source>
</evidence>
<proteinExistence type="predicted"/>
<dbReference type="RefSeq" id="WP_015390488.1">
    <property type="nucleotide sequence ID" value="NC_020291.1"/>
</dbReference>
<name>M1MRE1_9CLOT</name>
<dbReference type="STRING" id="36745.CLSAP_03390"/>
<keyword evidence="2" id="KW-1185">Reference proteome</keyword>
<protein>
    <recommendedName>
        <fullName evidence="3">Lipoprotein</fullName>
    </recommendedName>
</protein>
<dbReference type="KEGG" id="csr:Cspa_c03440"/>
<dbReference type="Proteomes" id="UP000011728">
    <property type="component" value="Chromosome"/>
</dbReference>
<organism evidence="1 2">
    <name type="scientific">Clostridium saccharoperbutylacetonicum N1-4(HMT)</name>
    <dbReference type="NCBI Taxonomy" id="931276"/>
    <lineage>
        <taxon>Bacteria</taxon>
        <taxon>Bacillati</taxon>
        <taxon>Bacillota</taxon>
        <taxon>Clostridia</taxon>
        <taxon>Eubacteriales</taxon>
        <taxon>Clostridiaceae</taxon>
        <taxon>Clostridium</taxon>
    </lineage>
</organism>
<dbReference type="PROSITE" id="PS51257">
    <property type="entry name" value="PROKAR_LIPOPROTEIN"/>
    <property type="match status" value="1"/>
</dbReference>
<accession>M1MRE1</accession>